<proteinExistence type="predicted"/>
<name>A0ACC0VC83_9HYPO</name>
<keyword evidence="2" id="KW-1185">Reference proteome</keyword>
<dbReference type="Proteomes" id="UP001163324">
    <property type="component" value="Chromosome 1"/>
</dbReference>
<protein>
    <submittedName>
        <fullName evidence="1">Uncharacterized protein</fullName>
    </submittedName>
</protein>
<evidence type="ECO:0000313" key="1">
    <source>
        <dbReference type="EMBL" id="KAI9903486.1"/>
    </source>
</evidence>
<sequence length="544" mass="59304">MMSNMTVSPLLPSSQAVYPPTPSTTATTTLLLPQHWPSAAAALVLLVTLLAAHVFKPDPLSEIPLVGTGSAAERRRQYVSGKATELYIEGYQKFKNGVFRIVAARPARTVVVSPAYLDELRKLPDTVLSFTKAVKETMQTEYLPVKIDDDAHDIIDTIRSKLTPALPRLTTLLADEIKSSLDEQLPPLASANEWTQVNLAPQILRTVAASSGRVFIGPELCRDPRYLDSATNFPADVARAVVKVTSLPGWLRPLRARSLPEVRRLEERMAEADDTLRPVVTARRERRGKEGGKEGDGDDNMLQWIMDVREKEGRRDDKQLANDQVNLSFAAIHTTAGPTTRAAYWLAAMPEVAPELRQDVRDALAASGGAYTTPALQGMKKLDSFLKEVLRCSPTTLAAFERMVLQTMTLSTGQTIPAGTVLEVPLAAVCADPAIFPSPHTFDPLRHHRLRLQKQRCGAEATGSATGSAAQQQLVSVGPASLSFGFGRHACPGRFFAANQVKIIIAELLLGYDLKLAGDVEFDGTTRTDPSKSGARILMRRISE</sequence>
<accession>A0ACC0VC83</accession>
<comment type="caution">
    <text evidence="1">The sequence shown here is derived from an EMBL/GenBank/DDBJ whole genome shotgun (WGS) entry which is preliminary data.</text>
</comment>
<gene>
    <name evidence="1" type="ORF">N3K66_000015</name>
</gene>
<organism evidence="1 2">
    <name type="scientific">Trichothecium roseum</name>
    <dbReference type="NCBI Taxonomy" id="47278"/>
    <lineage>
        <taxon>Eukaryota</taxon>
        <taxon>Fungi</taxon>
        <taxon>Dikarya</taxon>
        <taxon>Ascomycota</taxon>
        <taxon>Pezizomycotina</taxon>
        <taxon>Sordariomycetes</taxon>
        <taxon>Hypocreomycetidae</taxon>
        <taxon>Hypocreales</taxon>
        <taxon>Hypocreales incertae sedis</taxon>
        <taxon>Trichothecium</taxon>
    </lineage>
</organism>
<reference evidence="1" key="1">
    <citation type="submission" date="2022-10" db="EMBL/GenBank/DDBJ databases">
        <title>Complete Genome of Trichothecium roseum strain YXFP-22015, a Plant Pathogen Isolated from Citrus.</title>
        <authorList>
            <person name="Wang Y."/>
            <person name="Zhu L."/>
        </authorList>
    </citation>
    <scope>NUCLEOTIDE SEQUENCE</scope>
    <source>
        <strain evidence="1">YXFP-22015</strain>
    </source>
</reference>
<dbReference type="EMBL" id="CM047940">
    <property type="protein sequence ID" value="KAI9903486.1"/>
    <property type="molecule type" value="Genomic_DNA"/>
</dbReference>
<evidence type="ECO:0000313" key="2">
    <source>
        <dbReference type="Proteomes" id="UP001163324"/>
    </source>
</evidence>